<dbReference type="SMART" id="SM00530">
    <property type="entry name" value="HTH_XRE"/>
    <property type="match status" value="1"/>
</dbReference>
<feature type="compositionally biased region" description="Basic and acidic residues" evidence="1">
    <location>
        <begin position="15"/>
        <end position="25"/>
    </location>
</feature>
<name>A0A246RPE9_9ACTN</name>
<dbReference type="PROSITE" id="PS50943">
    <property type="entry name" value="HTH_CROC1"/>
    <property type="match status" value="1"/>
</dbReference>
<dbReference type="SUPFAM" id="SSF47413">
    <property type="entry name" value="lambda repressor-like DNA-binding domains"/>
    <property type="match status" value="1"/>
</dbReference>
<feature type="region of interest" description="Disordered" evidence="1">
    <location>
        <begin position="319"/>
        <end position="399"/>
    </location>
</feature>
<protein>
    <recommendedName>
        <fullName evidence="2">HTH cro/C1-type domain-containing protein</fullName>
    </recommendedName>
</protein>
<feature type="domain" description="HTH cro/C1-type" evidence="2">
    <location>
        <begin position="74"/>
        <end position="129"/>
    </location>
</feature>
<comment type="caution">
    <text evidence="3">The sequence shown here is derived from an EMBL/GenBank/DDBJ whole genome shotgun (WGS) entry which is preliminary data.</text>
</comment>
<keyword evidence="4" id="KW-1185">Reference proteome</keyword>
<dbReference type="Pfam" id="PF13560">
    <property type="entry name" value="HTH_31"/>
    <property type="match status" value="1"/>
</dbReference>
<dbReference type="Gene3D" id="1.10.260.40">
    <property type="entry name" value="lambda repressor-like DNA-binding domains"/>
    <property type="match status" value="1"/>
</dbReference>
<gene>
    <name evidence="3" type="ORF">B5D80_09965</name>
</gene>
<dbReference type="EMBL" id="MZMV01000012">
    <property type="protein sequence ID" value="OWV09317.1"/>
    <property type="molecule type" value="Genomic_DNA"/>
</dbReference>
<dbReference type="GO" id="GO:0003677">
    <property type="term" value="F:DNA binding"/>
    <property type="evidence" value="ECO:0007669"/>
    <property type="project" value="InterPro"/>
</dbReference>
<dbReference type="InterPro" id="IPR010982">
    <property type="entry name" value="Lambda_DNA-bd_dom_sf"/>
</dbReference>
<dbReference type="InterPro" id="IPR001387">
    <property type="entry name" value="Cro/C1-type_HTH"/>
</dbReference>
<feature type="region of interest" description="Disordered" evidence="1">
    <location>
        <begin position="1"/>
        <end position="63"/>
    </location>
</feature>
<dbReference type="AlphaFoldDB" id="A0A246RPE9"/>
<accession>A0A246RPE9</accession>
<evidence type="ECO:0000313" key="4">
    <source>
        <dbReference type="Proteomes" id="UP000197174"/>
    </source>
</evidence>
<dbReference type="Proteomes" id="UP000197174">
    <property type="component" value="Unassembled WGS sequence"/>
</dbReference>
<proteinExistence type="predicted"/>
<evidence type="ECO:0000313" key="3">
    <source>
        <dbReference type="EMBL" id="OWV09317.1"/>
    </source>
</evidence>
<evidence type="ECO:0000259" key="2">
    <source>
        <dbReference type="PROSITE" id="PS50943"/>
    </source>
</evidence>
<sequence length="399" mass="43265">MPGGAVVRWPGGADDSVRSSARKDATPTPCPQLQRVSTGLSTAGGGAVETAPRRREHGGVTTEDAPLADLGRTVRALRREADLSQRELARCSGVPQATIARIESGRATDPRFHTVERLVRAVGGTLTVALPVGPASAAAPPAIPTTAAITASAAEVTCALPPVPHDDLRDTAGRRYPAHLDVWPVREPKDWPGAWWADWYNLPPALWPLRLPPAAYERNRGHRDRRRAAERVRRDARVRWVEGDGRPATAWRFVAELPDGTLLGELRAHERAPHLVYGDDYGDRPRELVLDGVLVAVGHRRIGTGERLVAAMAADGRHGHRPGPHCGRGPHRHPLPGCLRVPGRARTSPRHDPGTPGRSRAPPGMTARHETRPSTRGAPPARGRWVPLRTARWPPRSGR</sequence>
<feature type="compositionally biased region" description="Basic residues" evidence="1">
    <location>
        <begin position="319"/>
        <end position="334"/>
    </location>
</feature>
<evidence type="ECO:0000256" key="1">
    <source>
        <dbReference type="SAM" id="MobiDB-lite"/>
    </source>
</evidence>
<reference evidence="3 4" key="1">
    <citation type="submission" date="2017-03" db="EMBL/GenBank/DDBJ databases">
        <title>Whole genome sequence of Micromonospora wenchangensis, isolated from mangrove soil.</title>
        <authorList>
            <person name="Yang H."/>
        </authorList>
    </citation>
    <scope>NUCLEOTIDE SEQUENCE [LARGE SCALE GENOMIC DNA]</scope>
    <source>
        <strain evidence="3 4">CCTCC AA 2012002</strain>
    </source>
</reference>
<organism evidence="3 4">
    <name type="scientific">Micromonospora wenchangensis</name>
    <dbReference type="NCBI Taxonomy" id="1185415"/>
    <lineage>
        <taxon>Bacteria</taxon>
        <taxon>Bacillati</taxon>
        <taxon>Actinomycetota</taxon>
        <taxon>Actinomycetes</taxon>
        <taxon>Micromonosporales</taxon>
        <taxon>Micromonosporaceae</taxon>
        <taxon>Micromonospora</taxon>
    </lineage>
</organism>
<dbReference type="CDD" id="cd00093">
    <property type="entry name" value="HTH_XRE"/>
    <property type="match status" value="1"/>
</dbReference>